<dbReference type="Proteomes" id="UP000035642">
    <property type="component" value="Unassembled WGS sequence"/>
</dbReference>
<organism evidence="1 2">
    <name type="scientific">Angiostrongylus cantonensis</name>
    <name type="common">Rat lungworm</name>
    <dbReference type="NCBI Taxonomy" id="6313"/>
    <lineage>
        <taxon>Eukaryota</taxon>
        <taxon>Metazoa</taxon>
        <taxon>Ecdysozoa</taxon>
        <taxon>Nematoda</taxon>
        <taxon>Chromadorea</taxon>
        <taxon>Rhabditida</taxon>
        <taxon>Rhabditina</taxon>
        <taxon>Rhabditomorpha</taxon>
        <taxon>Strongyloidea</taxon>
        <taxon>Metastrongylidae</taxon>
        <taxon>Angiostrongylus</taxon>
    </lineage>
</organism>
<keyword evidence="1" id="KW-1185">Reference proteome</keyword>
<sequence length="74" mass="8343">MDGGVPVGFSGTPNWAILVRQYYQQLSNQHPQGDTPLVGNDAVDDDHILSRKILQNDRHIAHIAMMILNYNEDK</sequence>
<dbReference type="AlphaFoldDB" id="A0A0K0CWJ2"/>
<proteinExistence type="predicted"/>
<evidence type="ECO:0000313" key="2">
    <source>
        <dbReference type="WBParaSite" id="ACAC_0000182301-mRNA-1"/>
    </source>
</evidence>
<name>A0A0K0CWJ2_ANGCA</name>
<reference evidence="2" key="2">
    <citation type="submission" date="2017-02" db="UniProtKB">
        <authorList>
            <consortium name="WormBaseParasite"/>
        </authorList>
    </citation>
    <scope>IDENTIFICATION</scope>
</reference>
<evidence type="ECO:0000313" key="1">
    <source>
        <dbReference type="Proteomes" id="UP000035642"/>
    </source>
</evidence>
<protein>
    <submittedName>
        <fullName evidence="2">DUF1800 family protein</fullName>
    </submittedName>
</protein>
<reference evidence="1" key="1">
    <citation type="submission" date="2012-09" db="EMBL/GenBank/DDBJ databases">
        <authorList>
            <person name="Martin A.A."/>
        </authorList>
    </citation>
    <scope>NUCLEOTIDE SEQUENCE</scope>
</reference>
<dbReference type="WBParaSite" id="ACAC_0000182301-mRNA-1">
    <property type="protein sequence ID" value="ACAC_0000182301-mRNA-1"/>
    <property type="gene ID" value="ACAC_0000182301"/>
</dbReference>
<accession>A0A0K0CWJ2</accession>